<evidence type="ECO:0000256" key="2">
    <source>
        <dbReference type="ARBA" id="ARBA00022833"/>
    </source>
</evidence>
<keyword evidence="5" id="KW-0676">Redox-active center</keyword>
<dbReference type="GO" id="GO:0051082">
    <property type="term" value="F:unfolded protein binding"/>
    <property type="evidence" value="ECO:0007669"/>
    <property type="project" value="InterPro"/>
</dbReference>
<dbReference type="Gene3D" id="1.10.287.480">
    <property type="entry name" value="helix hairpin bin"/>
    <property type="match status" value="1"/>
</dbReference>
<keyword evidence="4" id="KW-0143">Chaperone</keyword>
<evidence type="ECO:0000256" key="5">
    <source>
        <dbReference type="ARBA" id="ARBA00023284"/>
    </source>
</evidence>
<evidence type="ECO:0000256" key="6">
    <source>
        <dbReference type="SAM" id="MobiDB-lite"/>
    </source>
</evidence>
<keyword evidence="1" id="KW-0963">Cytoplasm</keyword>
<evidence type="ECO:0000256" key="3">
    <source>
        <dbReference type="ARBA" id="ARBA00023157"/>
    </source>
</evidence>
<dbReference type="InterPro" id="IPR000397">
    <property type="entry name" value="Heat_shock_Hsp33"/>
</dbReference>
<dbReference type="SUPFAM" id="SSF118352">
    <property type="entry name" value="HSP33 redox switch-like"/>
    <property type="match status" value="1"/>
</dbReference>
<keyword evidence="3" id="KW-1015">Disulfide bond</keyword>
<dbReference type="GO" id="GO:0005737">
    <property type="term" value="C:cytoplasm"/>
    <property type="evidence" value="ECO:0007669"/>
    <property type="project" value="InterPro"/>
</dbReference>
<comment type="caution">
    <text evidence="7">The sequence shown here is derived from an EMBL/GenBank/DDBJ whole genome shotgun (WGS) entry which is preliminary data.</text>
</comment>
<gene>
    <name evidence="7" type="ORF">EV659_10387</name>
</gene>
<proteinExistence type="predicted"/>
<dbReference type="OrthoDB" id="9793753at2"/>
<dbReference type="PANTHER" id="PTHR30111">
    <property type="entry name" value="33 KDA CHAPERONIN"/>
    <property type="match status" value="1"/>
</dbReference>
<dbReference type="SUPFAM" id="SSF64397">
    <property type="entry name" value="Hsp33 domain"/>
    <property type="match status" value="1"/>
</dbReference>
<keyword evidence="8" id="KW-1185">Reference proteome</keyword>
<dbReference type="InParanoid" id="A0A4R2PKV9"/>
<dbReference type="RefSeq" id="WP_132707763.1">
    <property type="nucleotide sequence ID" value="NZ_JACIGF010000003.1"/>
</dbReference>
<dbReference type="FunCoup" id="A0A4R2PKV9">
    <property type="interactions" value="264"/>
</dbReference>
<dbReference type="Gene3D" id="3.55.30.10">
    <property type="entry name" value="Hsp33 domain"/>
    <property type="match status" value="1"/>
</dbReference>
<evidence type="ECO:0000313" key="7">
    <source>
        <dbReference type="EMBL" id="TCP36200.1"/>
    </source>
</evidence>
<name>A0A4R2PKV9_RHOSA</name>
<dbReference type="Proteomes" id="UP000295399">
    <property type="component" value="Unassembled WGS sequence"/>
</dbReference>
<dbReference type="EMBL" id="SLXO01000003">
    <property type="protein sequence ID" value="TCP36200.1"/>
    <property type="molecule type" value="Genomic_DNA"/>
</dbReference>
<organism evidence="7 8">
    <name type="scientific">Rhodothalassium salexigens DSM 2132</name>
    <dbReference type="NCBI Taxonomy" id="1188247"/>
    <lineage>
        <taxon>Bacteria</taxon>
        <taxon>Pseudomonadati</taxon>
        <taxon>Pseudomonadota</taxon>
        <taxon>Alphaproteobacteria</taxon>
        <taxon>Rhodothalassiales</taxon>
        <taxon>Rhodothalassiaceae</taxon>
        <taxon>Rhodothalassium</taxon>
    </lineage>
</organism>
<accession>A0A4R2PKV9</accession>
<evidence type="ECO:0000313" key="8">
    <source>
        <dbReference type="Proteomes" id="UP000295399"/>
    </source>
</evidence>
<evidence type="ECO:0000256" key="1">
    <source>
        <dbReference type="ARBA" id="ARBA00022490"/>
    </source>
</evidence>
<evidence type="ECO:0000256" key="4">
    <source>
        <dbReference type="ARBA" id="ARBA00023186"/>
    </source>
</evidence>
<protein>
    <submittedName>
        <fullName evidence="7">Molecular chaperone Hsp33</fullName>
    </submittedName>
</protein>
<dbReference type="PIRSF" id="PIRSF005261">
    <property type="entry name" value="Heat_shock_Hsp33"/>
    <property type="match status" value="1"/>
</dbReference>
<dbReference type="Pfam" id="PF01430">
    <property type="entry name" value="HSP33"/>
    <property type="match status" value="1"/>
</dbReference>
<reference evidence="7 8" key="1">
    <citation type="submission" date="2019-03" db="EMBL/GenBank/DDBJ databases">
        <title>Genomic Encyclopedia of Type Strains, Phase IV (KMG-IV): sequencing the most valuable type-strain genomes for metagenomic binning, comparative biology and taxonomic classification.</title>
        <authorList>
            <person name="Goeker M."/>
        </authorList>
    </citation>
    <scope>NUCLEOTIDE SEQUENCE [LARGE SCALE GENOMIC DNA]</scope>
    <source>
        <strain evidence="7 8">DSM 2132</strain>
    </source>
</reference>
<dbReference type="CDD" id="cd00498">
    <property type="entry name" value="Hsp33"/>
    <property type="match status" value="1"/>
</dbReference>
<dbReference type="AlphaFoldDB" id="A0A4R2PKV9"/>
<keyword evidence="2" id="KW-0862">Zinc</keyword>
<dbReference type="InterPro" id="IPR016153">
    <property type="entry name" value="Heat_shock_Hsp33_N"/>
</dbReference>
<dbReference type="InterPro" id="IPR016154">
    <property type="entry name" value="Heat_shock_Hsp33_C"/>
</dbReference>
<dbReference type="InterPro" id="IPR023212">
    <property type="entry name" value="Hsp33_helix_hairpin_bin_dom_sf"/>
</dbReference>
<feature type="region of interest" description="Disordered" evidence="6">
    <location>
        <begin position="196"/>
        <end position="219"/>
    </location>
</feature>
<dbReference type="GO" id="GO:0042026">
    <property type="term" value="P:protein refolding"/>
    <property type="evidence" value="ECO:0007669"/>
    <property type="project" value="TreeGrafter"/>
</dbReference>
<dbReference type="PANTHER" id="PTHR30111:SF1">
    <property type="entry name" value="33 KDA CHAPERONIN"/>
    <property type="match status" value="1"/>
</dbReference>
<dbReference type="GO" id="GO:0044183">
    <property type="term" value="F:protein folding chaperone"/>
    <property type="evidence" value="ECO:0007669"/>
    <property type="project" value="TreeGrafter"/>
</dbReference>
<sequence>MTDEPIVVPDPPGSADNQVLPFRIEGQPVRGRAVRLGTAADRIIRAHDYPAPVAGVVGELAALSCLLGSMLKVDDGILTIQAKGSGPLSLLVGDFLAPGTVRGFAQVDRDRLKTLGKRPSLQGLMGKGHLALTLDQGPQTDRYQGIVALEGGTLAECAGTYFAQSEQLPTRILLHAGQDPVSGHWRAGGIMVQDLPTGGGTPDDGGGDIDHDAAGEPNTEPFNRATALMMSTRAEELLDPELALPTLLFRLFHEDGVRVFDSHPVAFGCRCSRDKIASVLARYSSEELSDMVEDDGLITVTCQFCNTDYRFEP</sequence>
<dbReference type="Gene3D" id="3.90.1280.10">
    <property type="entry name" value="HSP33 redox switch-like"/>
    <property type="match status" value="1"/>
</dbReference>